<dbReference type="OMA" id="TARWYYW"/>
<reference evidence="4 5" key="1">
    <citation type="submission" date="2025-04" db="UniProtKB">
        <authorList>
            <consortium name="RefSeq"/>
        </authorList>
    </citation>
    <scope>IDENTIFICATION</scope>
</reference>
<organism evidence="3 4">
    <name type="scientific">Acanthaster planci</name>
    <name type="common">Crown-of-thorns starfish</name>
    <dbReference type="NCBI Taxonomy" id="133434"/>
    <lineage>
        <taxon>Eukaryota</taxon>
        <taxon>Metazoa</taxon>
        <taxon>Echinodermata</taxon>
        <taxon>Eleutherozoa</taxon>
        <taxon>Asterozoa</taxon>
        <taxon>Asteroidea</taxon>
        <taxon>Valvatacea</taxon>
        <taxon>Valvatida</taxon>
        <taxon>Acanthasteridae</taxon>
        <taxon>Acanthaster</taxon>
    </lineage>
</organism>
<feature type="transmembrane region" description="Helical" evidence="2">
    <location>
        <begin position="28"/>
        <end position="51"/>
    </location>
</feature>
<feature type="transmembrane region" description="Helical" evidence="2">
    <location>
        <begin position="426"/>
        <end position="448"/>
    </location>
</feature>
<dbReference type="GeneID" id="110973875"/>
<dbReference type="AlphaFoldDB" id="A0A8B7XKU8"/>
<sequence length="518" mass="59314">MSSVDGIVEQDVNKKTSDNGSWLRRHDVIAWFLNILFLIAVLGGMFGFGALRGWNANSGWTHNESLTSEERFLPEPFIEEPGVKGRYGADASGRWYYWKLPPDQVTALSRAAVWLCYSCHQLLMWGCIFYGQKKKLVWQSSTAPRYSGKLETFNYVALTVNVVFHLLHFGQTHWTYDATAQDVSVASSQSSVIMLIVLVLVLEYRDRGLAFGWPTVRNTDRVSRFLRLPNGTVNLLRKYHGYAFAWAAIYTFWYHPMENTWGHAFGFAHTFIIMLQGSLIYTNMHLNRYWRLVLESWVIIHGSIVASQTGGPDLNGTLLWPMFCFGFLWIFTMTQLYGLPFWKKLPVWVRPTPFVVYLAATIGVYSTLPDREGRYWVRLNEIIRIPGIEYLAALFTWIVIEFFLFIERKAQGNGRPDPLSPALEAVYIMAVLFIYVLMVVLSILIQTLDFQIPLFVLMVILVFIFIVSVSVSNMLLKQCFRRPAGKATVAPDDDKKDIATTTCDTSEEEKGMENLALE</sequence>
<feature type="transmembrane region" description="Helical" evidence="2">
    <location>
        <begin position="318"/>
        <end position="339"/>
    </location>
</feature>
<evidence type="ECO:0000256" key="2">
    <source>
        <dbReference type="SAM" id="Phobius"/>
    </source>
</evidence>
<feature type="transmembrane region" description="Helical" evidence="2">
    <location>
        <begin position="183"/>
        <end position="202"/>
    </location>
</feature>
<accession>A0A8B7XKU8</accession>
<keyword evidence="2" id="KW-1133">Transmembrane helix</keyword>
<evidence type="ECO:0000256" key="1">
    <source>
        <dbReference type="SAM" id="MobiDB-lite"/>
    </source>
</evidence>
<dbReference type="OrthoDB" id="9986409at2759"/>
<feature type="transmembrane region" description="Helical" evidence="2">
    <location>
        <begin position="152"/>
        <end position="171"/>
    </location>
</feature>
<dbReference type="RefSeq" id="XP_022080762.1">
    <property type="nucleotide sequence ID" value="XM_022225070.1"/>
</dbReference>
<feature type="transmembrane region" description="Helical" evidence="2">
    <location>
        <begin position="261"/>
        <end position="282"/>
    </location>
</feature>
<protein>
    <submittedName>
        <fullName evidence="4 5">Uncharacterized protein LOC110973875</fullName>
    </submittedName>
</protein>
<feature type="transmembrane region" description="Helical" evidence="2">
    <location>
        <begin position="388"/>
        <end position="406"/>
    </location>
</feature>
<evidence type="ECO:0000313" key="3">
    <source>
        <dbReference type="Proteomes" id="UP000694845"/>
    </source>
</evidence>
<name>A0A8B7XKU8_ACAPL</name>
<feature type="transmembrane region" description="Helical" evidence="2">
    <location>
        <begin position="351"/>
        <end position="368"/>
    </location>
</feature>
<feature type="transmembrane region" description="Helical" evidence="2">
    <location>
        <begin position="454"/>
        <end position="476"/>
    </location>
</feature>
<dbReference type="Proteomes" id="UP000694845">
    <property type="component" value="Unplaced"/>
</dbReference>
<feature type="region of interest" description="Disordered" evidence="1">
    <location>
        <begin position="486"/>
        <end position="518"/>
    </location>
</feature>
<keyword evidence="2" id="KW-0472">Membrane</keyword>
<feature type="transmembrane region" description="Helical" evidence="2">
    <location>
        <begin position="289"/>
        <end position="306"/>
    </location>
</feature>
<evidence type="ECO:0000313" key="5">
    <source>
        <dbReference type="RefSeq" id="XP_022080762.1"/>
    </source>
</evidence>
<dbReference type="KEGG" id="aplc:110973875"/>
<dbReference type="RefSeq" id="XP_022080761.1">
    <property type="nucleotide sequence ID" value="XM_022225069.1"/>
</dbReference>
<evidence type="ECO:0000313" key="4">
    <source>
        <dbReference type="RefSeq" id="XP_022080761.1"/>
    </source>
</evidence>
<proteinExistence type="predicted"/>
<keyword evidence="2" id="KW-0812">Transmembrane</keyword>
<gene>
    <name evidence="4 5" type="primary">LOC110973875</name>
</gene>
<keyword evidence="3" id="KW-1185">Reference proteome</keyword>
<feature type="transmembrane region" description="Helical" evidence="2">
    <location>
        <begin position="239"/>
        <end position="255"/>
    </location>
</feature>